<accession>A0ABQ9P2L1</accession>
<dbReference type="PANTHER" id="PTHR23149">
    <property type="entry name" value="G PATCH DOMAIN CONTAINING PROTEIN"/>
    <property type="match status" value="1"/>
</dbReference>
<evidence type="ECO:0000313" key="11">
    <source>
        <dbReference type="Proteomes" id="UP001172684"/>
    </source>
</evidence>
<keyword evidence="3" id="KW-0698">rRNA processing</keyword>
<comment type="subcellular location">
    <subcellularLocation>
        <location evidence="1">Nucleus</location>
        <location evidence="1">Nucleolus</location>
    </subcellularLocation>
</comment>
<comment type="function">
    <text evidence="7">Involved in rRNA-processing at A0, A1 and A2 sites and negatively regulates telomerase.</text>
</comment>
<dbReference type="GO" id="GO:0003846">
    <property type="term" value="F:2-acylglycerol O-acyltransferase activity"/>
    <property type="evidence" value="ECO:0007669"/>
    <property type="project" value="UniProtKB-EC"/>
</dbReference>
<proteinExistence type="inferred from homology"/>
<evidence type="ECO:0000256" key="5">
    <source>
        <dbReference type="ARBA" id="ARBA00038007"/>
    </source>
</evidence>
<evidence type="ECO:0000256" key="1">
    <source>
        <dbReference type="ARBA" id="ARBA00004604"/>
    </source>
</evidence>
<comment type="similarity">
    <text evidence="5">Belongs to the PINX1 family.</text>
</comment>
<keyword evidence="4" id="KW-0539">Nucleus</keyword>
<dbReference type="PROSITE" id="PS50174">
    <property type="entry name" value="G_PATCH"/>
    <property type="match status" value="1"/>
</dbReference>
<protein>
    <recommendedName>
        <fullName evidence="6">PinX1-related protein 1</fullName>
    </recommendedName>
</protein>
<name>A0ABQ9P2L1_9PEZI</name>
<dbReference type="InterPro" id="IPR000467">
    <property type="entry name" value="G_patch_dom"/>
</dbReference>
<keyword evidence="2" id="KW-0690">Ribosome biogenesis</keyword>
<feature type="compositionally biased region" description="Basic residues" evidence="8">
    <location>
        <begin position="238"/>
        <end position="249"/>
    </location>
</feature>
<dbReference type="PANTHER" id="PTHR23149:SF31">
    <property type="entry name" value="PROTEIN PXR1"/>
    <property type="match status" value="1"/>
</dbReference>
<comment type="caution">
    <text evidence="10">The sequence shown here is derived from an EMBL/GenBank/DDBJ whole genome shotgun (WGS) entry which is preliminary data.</text>
</comment>
<feature type="domain" description="G-patch" evidence="9">
    <location>
        <begin position="25"/>
        <end position="78"/>
    </location>
</feature>
<feature type="compositionally biased region" description="Low complexity" evidence="8">
    <location>
        <begin position="253"/>
        <end position="279"/>
    </location>
</feature>
<evidence type="ECO:0000313" key="10">
    <source>
        <dbReference type="EMBL" id="KAJ9668836.1"/>
    </source>
</evidence>
<evidence type="ECO:0000256" key="4">
    <source>
        <dbReference type="ARBA" id="ARBA00023242"/>
    </source>
</evidence>
<evidence type="ECO:0000256" key="8">
    <source>
        <dbReference type="SAM" id="MobiDB-lite"/>
    </source>
</evidence>
<reference evidence="10" key="1">
    <citation type="submission" date="2022-10" db="EMBL/GenBank/DDBJ databases">
        <title>Culturing micro-colonial fungi from biological soil crusts in the Mojave desert and describing Neophaeococcomyces mojavensis, and introducing the new genera and species Taxawa tesnikishii.</title>
        <authorList>
            <person name="Kurbessoian T."/>
            <person name="Stajich J.E."/>
        </authorList>
    </citation>
    <scope>NUCLEOTIDE SEQUENCE</scope>
    <source>
        <strain evidence="10">TK_1</strain>
    </source>
</reference>
<evidence type="ECO:0000256" key="6">
    <source>
        <dbReference type="ARBA" id="ARBA00041961"/>
    </source>
</evidence>
<evidence type="ECO:0000256" key="7">
    <source>
        <dbReference type="ARBA" id="ARBA00043878"/>
    </source>
</evidence>
<gene>
    <name evidence="10" type="primary">PXR1</name>
    <name evidence="10" type="ORF">H2201_001082</name>
</gene>
<dbReference type="InterPro" id="IPR050656">
    <property type="entry name" value="PINX1"/>
</dbReference>
<evidence type="ECO:0000256" key="3">
    <source>
        <dbReference type="ARBA" id="ARBA00022552"/>
    </source>
</evidence>
<evidence type="ECO:0000256" key="2">
    <source>
        <dbReference type="ARBA" id="ARBA00022517"/>
    </source>
</evidence>
<keyword evidence="10" id="KW-0012">Acyltransferase</keyword>
<feature type="region of interest" description="Disordered" evidence="8">
    <location>
        <begin position="150"/>
        <end position="363"/>
    </location>
</feature>
<keyword evidence="11" id="KW-1185">Reference proteome</keyword>
<feature type="compositionally biased region" description="Basic and acidic residues" evidence="8">
    <location>
        <begin position="294"/>
        <end position="316"/>
    </location>
</feature>
<dbReference type="Proteomes" id="UP001172684">
    <property type="component" value="Unassembled WGS sequence"/>
</dbReference>
<organism evidence="10 11">
    <name type="scientific">Coniosporium apollinis</name>
    <dbReference type="NCBI Taxonomy" id="61459"/>
    <lineage>
        <taxon>Eukaryota</taxon>
        <taxon>Fungi</taxon>
        <taxon>Dikarya</taxon>
        <taxon>Ascomycota</taxon>
        <taxon>Pezizomycotina</taxon>
        <taxon>Dothideomycetes</taxon>
        <taxon>Dothideomycetes incertae sedis</taxon>
        <taxon>Coniosporium</taxon>
    </lineage>
</organism>
<feature type="compositionally biased region" description="Polar residues" evidence="8">
    <location>
        <begin position="11"/>
        <end position="24"/>
    </location>
</feature>
<keyword evidence="10" id="KW-0808">Transferase</keyword>
<feature type="compositionally biased region" description="Basic and acidic residues" evidence="8">
    <location>
        <begin position="184"/>
        <end position="203"/>
    </location>
</feature>
<dbReference type="EMBL" id="JAPDRL010000005">
    <property type="protein sequence ID" value="KAJ9668836.1"/>
    <property type="molecule type" value="Genomic_DNA"/>
</dbReference>
<evidence type="ECO:0000259" key="9">
    <source>
        <dbReference type="PROSITE" id="PS50174"/>
    </source>
</evidence>
<feature type="compositionally biased region" description="Low complexity" evidence="8">
    <location>
        <begin position="328"/>
        <end position="352"/>
    </location>
</feature>
<sequence length="393" mass="43032">MGLAGPKNRSKISTDPNNTTWSRSTSRFGHRILTSQGWTPGQALNPHAGHAGHYTAANTSHIRIALKDDNLGLGATRGGRDAETFGLSQLAGLLGRLNGKGEGELKREEAARRDVQLVGYQQRRWGAVRFVSGGFLVGEKVEDGDVAAMVGAGEPDAASLKKRKRTDEEEPEEEETRSLKKRSGKDLRAEAKQQESRDKAPKESRKRKCQDVEDVGTTTEPATAASSSNLSSSDEKAQRRKRRAEKKARKAAESGQSGESGESATATTTADVSAAVSSDEIPDKAEKRRRKAEKKAAKELKRLEKEAKRAKREERRLKKKERTRTDDTTSSASSKESSPELSASLQQAEAQAKPPARFAGGRHAVRRRYIRSKQMASMDPQALKEIFMIKAQS</sequence>
<feature type="region of interest" description="Disordered" evidence="8">
    <location>
        <begin position="1"/>
        <end position="24"/>
    </location>
</feature>
<feature type="compositionally biased region" description="Low complexity" evidence="8">
    <location>
        <begin position="217"/>
        <end position="232"/>
    </location>
</feature>